<name>A0A834FCH9_ORYME</name>
<dbReference type="EMBL" id="WKFB01000253">
    <property type="protein sequence ID" value="KAF6729501.1"/>
    <property type="molecule type" value="Genomic_DNA"/>
</dbReference>
<evidence type="ECO:0000313" key="1">
    <source>
        <dbReference type="EMBL" id="KAF6729501.1"/>
    </source>
</evidence>
<protein>
    <submittedName>
        <fullName evidence="1">UPF0553 protein C9orf64-like</fullName>
    </submittedName>
</protein>
<reference evidence="1" key="1">
    <citation type="journal article" name="BMC Genomics">
        <title>Long-read sequencing and de novo genome assembly of marine medaka (Oryzias melastigma).</title>
        <authorList>
            <person name="Liang P."/>
            <person name="Saqib H.S.A."/>
            <person name="Ni X."/>
            <person name="Shen Y."/>
        </authorList>
    </citation>
    <scope>NUCLEOTIDE SEQUENCE</scope>
    <source>
        <strain evidence="1">Bigg-433</strain>
    </source>
</reference>
<evidence type="ECO:0000313" key="2">
    <source>
        <dbReference type="Proteomes" id="UP000646548"/>
    </source>
</evidence>
<dbReference type="Proteomes" id="UP000646548">
    <property type="component" value="Unassembled WGS sequence"/>
</dbReference>
<gene>
    <name evidence="1" type="ORF">FQA47_009279</name>
</gene>
<organism evidence="1 2">
    <name type="scientific">Oryzias melastigma</name>
    <name type="common">Marine medaka</name>
    <dbReference type="NCBI Taxonomy" id="30732"/>
    <lineage>
        <taxon>Eukaryota</taxon>
        <taxon>Metazoa</taxon>
        <taxon>Chordata</taxon>
        <taxon>Craniata</taxon>
        <taxon>Vertebrata</taxon>
        <taxon>Euteleostomi</taxon>
        <taxon>Actinopterygii</taxon>
        <taxon>Neopterygii</taxon>
        <taxon>Teleostei</taxon>
        <taxon>Neoteleostei</taxon>
        <taxon>Acanthomorphata</taxon>
        <taxon>Ovalentaria</taxon>
        <taxon>Atherinomorphae</taxon>
        <taxon>Beloniformes</taxon>
        <taxon>Adrianichthyidae</taxon>
        <taxon>Oryziinae</taxon>
        <taxon>Oryzias</taxon>
    </lineage>
</organism>
<sequence>MLGAAIMENPLLPRESGQFVAGCSRDVFVEGSGVQKVAEMLYSLRNSDDLSASGWKKANPLAPTSTSDQGSLSVRKLLSLIHGFCPLEKISKIIYESFLPIFFF</sequence>
<accession>A0A834FCH9</accession>
<comment type="caution">
    <text evidence="1">The sequence shown here is derived from an EMBL/GenBank/DDBJ whole genome shotgun (WGS) entry which is preliminary data.</text>
</comment>
<proteinExistence type="predicted"/>
<dbReference type="AlphaFoldDB" id="A0A834FCH9"/>